<feature type="region of interest" description="Disordered" evidence="2">
    <location>
        <begin position="1617"/>
        <end position="1669"/>
    </location>
</feature>
<name>A0A7S2UCF0_9STRA</name>
<feature type="compositionally biased region" description="Polar residues" evidence="2">
    <location>
        <begin position="1619"/>
        <end position="1629"/>
    </location>
</feature>
<keyword evidence="3" id="KW-0812">Transmembrane</keyword>
<feature type="compositionally biased region" description="Basic and acidic residues" evidence="2">
    <location>
        <begin position="2422"/>
        <end position="2432"/>
    </location>
</feature>
<feature type="compositionally biased region" description="Basic and acidic residues" evidence="2">
    <location>
        <begin position="2126"/>
        <end position="2136"/>
    </location>
</feature>
<evidence type="ECO:0000256" key="1">
    <source>
        <dbReference type="SAM" id="Coils"/>
    </source>
</evidence>
<reference evidence="4" key="1">
    <citation type="submission" date="2021-01" db="EMBL/GenBank/DDBJ databases">
        <authorList>
            <person name="Corre E."/>
            <person name="Pelletier E."/>
            <person name="Niang G."/>
            <person name="Scheremetjew M."/>
            <person name="Finn R."/>
            <person name="Kale V."/>
            <person name="Holt S."/>
            <person name="Cochrane G."/>
            <person name="Meng A."/>
            <person name="Brown T."/>
            <person name="Cohen L."/>
        </authorList>
    </citation>
    <scope>NUCLEOTIDE SEQUENCE</scope>
    <source>
        <strain evidence="4">CCMP2084</strain>
    </source>
</reference>
<dbReference type="InterPro" id="IPR045167">
    <property type="entry name" value="Hobbit"/>
</dbReference>
<organism evidence="4">
    <name type="scientific">Attheya septentrionalis</name>
    <dbReference type="NCBI Taxonomy" id="420275"/>
    <lineage>
        <taxon>Eukaryota</taxon>
        <taxon>Sar</taxon>
        <taxon>Stramenopiles</taxon>
        <taxon>Ochrophyta</taxon>
        <taxon>Bacillariophyta</taxon>
        <taxon>Coscinodiscophyceae</taxon>
        <taxon>Chaetocerotophycidae</taxon>
        <taxon>Chaetocerotales</taxon>
        <taxon>Attheyaceae</taxon>
        <taxon>Attheya</taxon>
    </lineage>
</organism>
<protein>
    <submittedName>
        <fullName evidence="4">Uncharacterized protein</fullName>
    </submittedName>
</protein>
<dbReference type="PANTHER" id="PTHR15678:SF6">
    <property type="entry name" value="BRIDGE-LIKE LIPID TRANSFER PROTEIN FAMILY MEMBER 2"/>
    <property type="match status" value="1"/>
</dbReference>
<accession>A0A7S2UCF0</accession>
<keyword evidence="3" id="KW-1133">Transmembrane helix</keyword>
<gene>
    <name evidence="4" type="ORF">ASEP1449_LOCUS7252</name>
</gene>
<feature type="compositionally biased region" description="Basic and acidic residues" evidence="2">
    <location>
        <begin position="1724"/>
        <end position="1745"/>
    </location>
</feature>
<feature type="transmembrane region" description="Helical" evidence="3">
    <location>
        <begin position="6"/>
        <end position="33"/>
    </location>
</feature>
<evidence type="ECO:0000313" key="4">
    <source>
        <dbReference type="EMBL" id="CAD9815426.1"/>
    </source>
</evidence>
<evidence type="ECO:0000256" key="2">
    <source>
        <dbReference type="SAM" id="MobiDB-lite"/>
    </source>
</evidence>
<proteinExistence type="predicted"/>
<evidence type="ECO:0000256" key="3">
    <source>
        <dbReference type="SAM" id="Phobius"/>
    </source>
</evidence>
<feature type="compositionally biased region" description="Low complexity" evidence="2">
    <location>
        <begin position="1782"/>
        <end position="1795"/>
    </location>
</feature>
<keyword evidence="3" id="KW-0472">Membrane</keyword>
<feature type="compositionally biased region" description="Polar residues" evidence="2">
    <location>
        <begin position="2482"/>
        <end position="2491"/>
    </location>
</feature>
<sequence length="2651" mass="297223">MASWMVVYVVSTAVVLYHYLLGWFLTLALRLGLRWFLSSRVAKQQQQQQQQQPPEFRLVGGDFLAKLHFLLQQEDAKQTWNVIAQAISFGLSSVRVSFPSTAHRLEVAFQGSYASGQIQIARRAGEPSVATVRVHLSIDSIQLSCLSRTPRTHTSPHHDHPGLDKWARLAWFLPQCSVQGVTFRVDIDHTNGTGKISSLETAFQLNQFSLCAEPPKHTIDVEPTNEPIPDKEALKWVMNMEGISMVGKNSPSQEQTSSEDSSIKVQMNRFQALLRLEQNFRWNVQLNPVKEAEVSWGDQWGAILISADASELENALKISMALQGILQEIQPLLRNNSDKIKCEETQPRKEKSPSSLPPLQMASAVFGIRVCLFQSAQKQSRIRQVRLEAETDLLLEFKQTILDDCHVHGSPEMSALVRRALLTGFTGSNAGQSTRIIQIDSVAVKQTKHSVCLPLQDRNSSSLWQNSPEDAEPHMASHVDCDDSVCEPNGVMRESRASDVVQIEANVESIALDQNAALAWEWSQMLGPLGACMSRNTHNTRIIRKNHKATRRKTKKQQQEIILSCQRASLQLSGFGSNGLDQDFSGSCIPTAVARYEILLGPFEASVTMRNDFTESLESRLSIRMRTQFNHGTLSATCFPHSTLPILSTAPEDEKCRPPLTTTVSIDSSDVVVELELDKSASQVSQVIQVAFGDTELYEHTPTRSSPDGTETKRVSILKTCHAHINVYEHPPRNGQTLRQRHVEIQTHGDTVDLIWSPVLPWLHVSLEQQIKKDLLLFERMLVPPKQSEGPPKKNMGIALSTHIRTNQTKLSTRVIAGRGSILDIDIYELSVDVVEEPSRLWKKPSLCLEMGRTCVALNEFQQTALVVDHIVLNNHMRHATQEEVQTYLAHRPIGYQSDSTEDIMNFSCSASDQIERDIHGRPLMEEFELVLDEVMTVRIPPVLHLGEVITDVLITDPAINQGSIIAGLKKKHEKSGKHQLMKIRAEVAHADMALLESRDDDDMSNGESVHEDDCHNRLRLYISDMEIAIDRTIPPSKVQAMIRELDEDKSRNYKYGPVIQGGDMHVSIDHVVCMLHPLGLATPLASIRGWTIDGPLFLAGLHPETDGLVQGRIMATPIGCHHCGSRKEPRKADCTESCCCLYGVDMLSNGIPPKVFMDTRIVCENIDASYGDVLLRPMTKLLQIIQRLIPPPPVPEIESEACQPIMLGWWDNLRFWIHDKTDFRVQNLSFRWLLDKAKHVDYSLIVSCRDALIQHQPGIFKILMTNFIVCVPGVSYQVAQTQEGSTERLLSFAKLSQRNHSTNRHSLLLIPVLGLKCEFGWVVNEEYAVSSSEHHCPYLCSNFRTILDEKKEHPMKMIRSKGWNLHLSFELLGDEDELWNWVALRIDVLPWLTHKNPELIPLPQSDGVPEEMPGPLPDIEHFSMDIKCNALGVGTWYDQNASSGSTLLPNDTKSTKKTKNAGLYIRVPKLDAVIGGGHDKTISLRGPILVSSLDVNMEGRDLSSTSVDVAARTINLVEEVDRFASQFSAEQSWSDEVEFFRQKLEKRVHATKPSSEDEFDLLIGHTHNFSVENKPVENKQRIFQFLQQIKSELTDVNNLLSFENVDIVENSLERLKASNHTKPTNSKENPMGSVETPSLSESSPSGLQNDKINPSSVSAQAPSSSTNVEVNNSTWTVMASGMKLLWTLEIRDSLTSIVADLTYTINFMKVHSRTGEQPAQISNHEKVYDDDSSESKSMKNERGTSIDANDEDFDLGNIRSRSSETEVKSSLLYLLKQKSPSVSSTDDVDGSSSGLNNSILEQAEQGRLKKTSEIKAMSDQEKARNKTAPTFDIHLSNPQIQLHSRRTGGSIVIAVNGAYVEGREFVNLFTTRETALDAPLDTLLRKTEFTYMLDSLEMYAVGENVDISDNNLHWIDVLSEDWETSDNPLPAAPSASSIADYFGIKDERSDIFAKALIIEPIESSNSEDVEVSLCVEDENNDSSDKLPQSNCFPEYLTHHEPRPFGPPRLLRKILDKSTFWSRQRYHRPPNDFSKNEIEQLIASGSILPLLDPLAEVKSPQMLKMNGTDLDFLELHIDELNFLLDAYQFKTTLDLIRNVLLEPMEPPRNRGQDFAASTQDVPPTDTEPKKSDTHESNRKKHVNEILCQWQEEGAKQQNIKKNRDNLRHAAKELQLELEEEHLRVGQTIIRHVEYSLGKAKWKVKSPEFVDEVEINMSDFYGTHDFEADGSVNTRLGLEDLHISSKKPGPEAINFPDPTVIVSTSMGVEMSPCQRCGRPFDRGLNESTSCSFHADRHGLPGKFHRKVSSTGESGNGRWSCCHARWEGAPGCRSRPHTGQERAVDIRVESMPRTVEGLTMYNHFEINIYPSVPHTIIVQMTNALGKLFIAYFMDGVTTSSAESDSNIRGSISKRESHSGNILAKTRDTEKDHLTPKKKASLLGVYDFKPSRPDHDKILSTSSRSTRKSRKTPSASVDDSDSDTEGQSSMSAAPSGNTELVFIKYWRVGHINVDILLAGFSVIPENTNIRIVVPPFSKAYKVGIGNYLGYKYLSHLVHEVVKSAASSSLGRVRERIMGPTAYDSKTYICPKPIDRSMQNSERSGNESLAYVETMESRDSFLSEGDSERVGMFLGTPMKRSRTYSRGHRSRTTTL</sequence>
<feature type="region of interest" description="Disordered" evidence="2">
    <location>
        <begin position="2451"/>
        <end position="2491"/>
    </location>
</feature>
<feature type="region of interest" description="Disordered" evidence="2">
    <location>
        <begin position="1782"/>
        <end position="1808"/>
    </location>
</feature>
<keyword evidence="1" id="KW-0175">Coiled coil</keyword>
<feature type="region of interest" description="Disordered" evidence="2">
    <location>
        <begin position="2106"/>
        <end position="2139"/>
    </location>
</feature>
<feature type="compositionally biased region" description="Polar residues" evidence="2">
    <location>
        <begin position="2398"/>
        <end position="2407"/>
    </location>
</feature>
<dbReference type="PANTHER" id="PTHR15678">
    <property type="entry name" value="ANTIGEN MLAA-22-RELATED"/>
    <property type="match status" value="1"/>
</dbReference>
<feature type="compositionally biased region" description="Polar residues" evidence="2">
    <location>
        <begin position="1636"/>
        <end position="1654"/>
    </location>
</feature>
<feature type="region of interest" description="Disordered" evidence="2">
    <location>
        <begin position="2398"/>
        <end position="2432"/>
    </location>
</feature>
<feature type="coiled-coil region" evidence="1">
    <location>
        <begin position="2156"/>
        <end position="2183"/>
    </location>
</feature>
<feature type="compositionally biased region" description="Low complexity" evidence="2">
    <location>
        <begin position="1655"/>
        <end position="1669"/>
    </location>
</feature>
<feature type="region of interest" description="Disordered" evidence="2">
    <location>
        <begin position="1714"/>
        <end position="1761"/>
    </location>
</feature>
<dbReference type="EMBL" id="HBHQ01010790">
    <property type="protein sequence ID" value="CAD9815426.1"/>
    <property type="molecule type" value="Transcribed_RNA"/>
</dbReference>